<evidence type="ECO:0000256" key="1">
    <source>
        <dbReference type="ARBA" id="ARBA00004141"/>
    </source>
</evidence>
<keyword evidence="3 9" id="KW-0808">Transferase</keyword>
<dbReference type="InterPro" id="IPR017475">
    <property type="entry name" value="EPS_sugar_tfrase"/>
</dbReference>
<evidence type="ECO:0000256" key="5">
    <source>
        <dbReference type="ARBA" id="ARBA00022989"/>
    </source>
</evidence>
<feature type="domain" description="Bacterial sugar transferase" evidence="8">
    <location>
        <begin position="224"/>
        <end position="405"/>
    </location>
</feature>
<evidence type="ECO:0000256" key="4">
    <source>
        <dbReference type="ARBA" id="ARBA00022692"/>
    </source>
</evidence>
<dbReference type="EC" id="2.7.8.40" evidence="9"/>
<evidence type="ECO:0000256" key="7">
    <source>
        <dbReference type="SAM" id="Phobius"/>
    </source>
</evidence>
<feature type="transmembrane region" description="Helical" evidence="7">
    <location>
        <begin position="91"/>
        <end position="107"/>
    </location>
</feature>
<dbReference type="GO" id="GO:0016780">
    <property type="term" value="F:phosphotransferase activity, for other substituted phosphate groups"/>
    <property type="evidence" value="ECO:0007669"/>
    <property type="project" value="TreeGrafter"/>
</dbReference>
<accession>A0A916N1M8</accession>
<evidence type="ECO:0000256" key="6">
    <source>
        <dbReference type="ARBA" id="ARBA00023136"/>
    </source>
</evidence>
<keyword evidence="6 7" id="KW-0472">Membrane</keyword>
<dbReference type="AlphaFoldDB" id="A0A916N1M8"/>
<keyword evidence="10" id="KW-1185">Reference proteome</keyword>
<name>A0A916N1M8_9BURK</name>
<comment type="caution">
    <text evidence="9">The sequence shown here is derived from an EMBL/GenBank/DDBJ whole genome shotgun (WGS) entry which is preliminary data.</text>
</comment>
<keyword evidence="4 7" id="KW-0812">Transmembrane</keyword>
<feature type="transmembrane region" description="Helical" evidence="7">
    <location>
        <begin position="28"/>
        <end position="50"/>
    </location>
</feature>
<dbReference type="Pfam" id="PF02397">
    <property type="entry name" value="Bac_transf"/>
    <property type="match status" value="1"/>
</dbReference>
<dbReference type="Proteomes" id="UP000672934">
    <property type="component" value="Unassembled WGS sequence"/>
</dbReference>
<organism evidence="9 10">
    <name type="scientific">Cupriavidus yeoncheonensis</name>
    <dbReference type="NCBI Taxonomy" id="1462994"/>
    <lineage>
        <taxon>Bacteria</taxon>
        <taxon>Pseudomonadati</taxon>
        <taxon>Pseudomonadota</taxon>
        <taxon>Betaproteobacteria</taxon>
        <taxon>Burkholderiales</taxon>
        <taxon>Burkholderiaceae</taxon>
        <taxon>Cupriavidus</taxon>
    </lineage>
</organism>
<sequence>MLAWTGLGLLFYGLAALAGHEARRHGLVTQVFLNTIGMSVIPYAVAYRLLDRTMHMPPLEGNNMVAPATLLPFALLLAVCATFRIDYSRGAMLVCMLITLLWLWSGYKRFVSQYVPTFGYSDPQSLAHLNTLLDMPGAAQSSHAEFRHIVTLPEAVNCDGLMMDRSATVDPERTRALARFKLSHVHVYSVERIAELLTGRLALSNIDENFLDDHAQNFIYAPLKRISDIAAVLILAPIAIPVGLIVAAAIRLESSGPAIFRQERVGLYGKVFTMFKFRSMADVPDVEAQFAAHRDPRITRVGRFIRKYRLDEIPQLWNVFVGQMSLIGPRPEQASLVDSFSETIPYYPYRHLVRPGLSGWAQVQQGYAASHEETITKLSYDLYYVKHCSMALDLLIASKTIRTLLTGYGAR</sequence>
<evidence type="ECO:0000256" key="3">
    <source>
        <dbReference type="ARBA" id="ARBA00022679"/>
    </source>
</evidence>
<dbReference type="PANTHER" id="PTHR30576:SF0">
    <property type="entry name" value="UNDECAPRENYL-PHOSPHATE N-ACETYLGALACTOSAMINYL 1-PHOSPHATE TRANSFERASE-RELATED"/>
    <property type="match status" value="1"/>
</dbReference>
<comment type="similarity">
    <text evidence="2">Belongs to the bacterial sugar transferase family.</text>
</comment>
<dbReference type="GO" id="GO:0016020">
    <property type="term" value="C:membrane"/>
    <property type="evidence" value="ECO:0007669"/>
    <property type="project" value="UniProtKB-SubCell"/>
</dbReference>
<evidence type="ECO:0000313" key="9">
    <source>
        <dbReference type="EMBL" id="CAG2128463.1"/>
    </source>
</evidence>
<evidence type="ECO:0000313" key="10">
    <source>
        <dbReference type="Proteomes" id="UP000672934"/>
    </source>
</evidence>
<evidence type="ECO:0000256" key="2">
    <source>
        <dbReference type="ARBA" id="ARBA00006464"/>
    </source>
</evidence>
<proteinExistence type="inferred from homology"/>
<feature type="transmembrane region" description="Helical" evidence="7">
    <location>
        <begin position="229"/>
        <end position="250"/>
    </location>
</feature>
<gene>
    <name evidence="9" type="primary">wecA</name>
    <name evidence="9" type="ORF">LMG31506_00484</name>
</gene>
<reference evidence="9" key="1">
    <citation type="submission" date="2021-03" db="EMBL/GenBank/DDBJ databases">
        <authorList>
            <person name="Peeters C."/>
        </authorList>
    </citation>
    <scope>NUCLEOTIDE SEQUENCE</scope>
    <source>
        <strain evidence="9">LMG 31506</strain>
    </source>
</reference>
<dbReference type="NCBIfam" id="TIGR03025">
    <property type="entry name" value="EPS_sugtrans"/>
    <property type="match status" value="1"/>
</dbReference>
<protein>
    <submittedName>
        <fullName evidence="9">UDP-N-acetylgalactosamine-undecaprenyl-phosphate N-acetylgalactosaminephosphotransferase</fullName>
        <ecNumber evidence="9">2.7.8.40</ecNumber>
    </submittedName>
</protein>
<comment type="subcellular location">
    <subcellularLocation>
        <location evidence="1">Membrane</location>
        <topology evidence="1">Multi-pass membrane protein</topology>
    </subcellularLocation>
</comment>
<evidence type="ECO:0000259" key="8">
    <source>
        <dbReference type="Pfam" id="PF02397"/>
    </source>
</evidence>
<dbReference type="InterPro" id="IPR003362">
    <property type="entry name" value="Bact_transf"/>
</dbReference>
<dbReference type="PANTHER" id="PTHR30576">
    <property type="entry name" value="COLANIC BIOSYNTHESIS UDP-GLUCOSE LIPID CARRIER TRANSFERASE"/>
    <property type="match status" value="1"/>
</dbReference>
<dbReference type="EMBL" id="CAJPUY010000002">
    <property type="protein sequence ID" value="CAG2128463.1"/>
    <property type="molecule type" value="Genomic_DNA"/>
</dbReference>
<keyword evidence="5 7" id="KW-1133">Transmembrane helix</keyword>
<feature type="transmembrane region" description="Helical" evidence="7">
    <location>
        <begin position="62"/>
        <end position="85"/>
    </location>
</feature>